<evidence type="ECO:0000256" key="1">
    <source>
        <dbReference type="ARBA" id="ARBA00004127"/>
    </source>
</evidence>
<dbReference type="OrthoDB" id="9770329at2"/>
<dbReference type="GO" id="GO:0012505">
    <property type="term" value="C:endomembrane system"/>
    <property type="evidence" value="ECO:0007669"/>
    <property type="project" value="UniProtKB-SubCell"/>
</dbReference>
<feature type="compositionally biased region" description="Low complexity" evidence="7">
    <location>
        <begin position="297"/>
        <end position="316"/>
    </location>
</feature>
<evidence type="ECO:0000313" key="11">
    <source>
        <dbReference type="Proteomes" id="UP000198462"/>
    </source>
</evidence>
<dbReference type="InterPro" id="IPR051689">
    <property type="entry name" value="Sterol_desaturase/TMEM195"/>
</dbReference>
<feature type="transmembrane region" description="Helical" evidence="8">
    <location>
        <begin position="80"/>
        <end position="97"/>
    </location>
</feature>
<name>A0A219B2E0_9SPHN</name>
<evidence type="ECO:0000256" key="4">
    <source>
        <dbReference type="ARBA" id="ARBA00023002"/>
    </source>
</evidence>
<accession>A0A219B2E0</accession>
<dbReference type="PANTHER" id="PTHR21624">
    <property type="entry name" value="STEROL DESATURASE-RELATED PROTEIN"/>
    <property type="match status" value="1"/>
</dbReference>
<organism evidence="10 11">
    <name type="scientific">Pacificimonas flava</name>
    <dbReference type="NCBI Taxonomy" id="1234595"/>
    <lineage>
        <taxon>Bacteria</taxon>
        <taxon>Pseudomonadati</taxon>
        <taxon>Pseudomonadota</taxon>
        <taxon>Alphaproteobacteria</taxon>
        <taxon>Sphingomonadales</taxon>
        <taxon>Sphingosinicellaceae</taxon>
        <taxon>Pacificimonas</taxon>
    </lineage>
</organism>
<dbReference type="RefSeq" id="WP_088711152.1">
    <property type="nucleotide sequence ID" value="NZ_NFZT01000001.1"/>
</dbReference>
<dbReference type="GO" id="GO:0050479">
    <property type="term" value="F:glyceryl-ether monooxygenase activity"/>
    <property type="evidence" value="ECO:0007669"/>
    <property type="project" value="TreeGrafter"/>
</dbReference>
<feature type="transmembrane region" description="Helical" evidence="8">
    <location>
        <begin position="6"/>
        <end position="24"/>
    </location>
</feature>
<dbReference type="InterPro" id="IPR006694">
    <property type="entry name" value="Fatty_acid_hydroxylase"/>
</dbReference>
<feature type="region of interest" description="Disordered" evidence="7">
    <location>
        <begin position="288"/>
        <end position="316"/>
    </location>
</feature>
<dbReference type="STRING" id="1234595.C725_1289"/>
<evidence type="ECO:0000256" key="5">
    <source>
        <dbReference type="ARBA" id="ARBA00023098"/>
    </source>
</evidence>
<dbReference type="AlphaFoldDB" id="A0A219B2E0"/>
<evidence type="ECO:0000256" key="3">
    <source>
        <dbReference type="ARBA" id="ARBA00022989"/>
    </source>
</evidence>
<dbReference type="EMBL" id="NFZT01000001">
    <property type="protein sequence ID" value="OWV32354.1"/>
    <property type="molecule type" value="Genomic_DNA"/>
</dbReference>
<keyword evidence="6 8" id="KW-0472">Membrane</keyword>
<evidence type="ECO:0000259" key="9">
    <source>
        <dbReference type="Pfam" id="PF04116"/>
    </source>
</evidence>
<keyword evidence="2 8" id="KW-0812">Transmembrane</keyword>
<dbReference type="PANTHER" id="PTHR21624:SF1">
    <property type="entry name" value="ALKYLGLYCEROL MONOOXYGENASE"/>
    <property type="match status" value="1"/>
</dbReference>
<keyword evidence="5" id="KW-0443">Lipid metabolism</keyword>
<keyword evidence="4" id="KW-0560">Oxidoreductase</keyword>
<dbReference type="GO" id="GO:0005506">
    <property type="term" value="F:iron ion binding"/>
    <property type="evidence" value="ECO:0007669"/>
    <property type="project" value="InterPro"/>
</dbReference>
<comment type="subcellular location">
    <subcellularLocation>
        <location evidence="1">Endomembrane system</location>
        <topology evidence="1">Multi-pass membrane protein</topology>
    </subcellularLocation>
</comment>
<comment type="caution">
    <text evidence="10">The sequence shown here is derived from an EMBL/GenBank/DDBJ whole genome shotgun (WGS) entry which is preliminary data.</text>
</comment>
<dbReference type="GO" id="GO:0008610">
    <property type="term" value="P:lipid biosynthetic process"/>
    <property type="evidence" value="ECO:0007669"/>
    <property type="project" value="InterPro"/>
</dbReference>
<sequence length="316" mass="35713">MELPDPVEIAVPFFIGAMVLELLWVRLKGRSAGHYEWRDTATSLLMGFGSTVAGLLTGGMFVAAAIVISDYRIAEAGWAWWAWLLCFLADDLSYYAFHRTAHRVRWFWASHVIHHSSQHYNLSTALRQTWTGTVSLSFVFSLPLFLVFEPAMVFFCSGVNLVYQFWIHTESAKKMPAWFEAVFNTPSHHRVHHATNPRCLDRNYAGMLIIWDRLFGTFEPEPDPAEEPLRYGIVRNLGSFNPLWVAVHEWVGIAKDLWAAPTWRARWNYVAREPGWSHDGSRLTSEAIRRQAGLGDPPAATGRAPGAPAGPHRPAA</sequence>
<evidence type="ECO:0000256" key="7">
    <source>
        <dbReference type="SAM" id="MobiDB-lite"/>
    </source>
</evidence>
<feature type="transmembrane region" description="Helical" evidence="8">
    <location>
        <begin position="44"/>
        <end position="68"/>
    </location>
</feature>
<evidence type="ECO:0000256" key="2">
    <source>
        <dbReference type="ARBA" id="ARBA00022692"/>
    </source>
</evidence>
<evidence type="ECO:0000256" key="8">
    <source>
        <dbReference type="SAM" id="Phobius"/>
    </source>
</evidence>
<evidence type="ECO:0000256" key="6">
    <source>
        <dbReference type="ARBA" id="ARBA00023136"/>
    </source>
</evidence>
<dbReference type="Pfam" id="PF04116">
    <property type="entry name" value="FA_hydroxylase"/>
    <property type="match status" value="1"/>
</dbReference>
<dbReference type="GO" id="GO:0016020">
    <property type="term" value="C:membrane"/>
    <property type="evidence" value="ECO:0007669"/>
    <property type="project" value="GOC"/>
</dbReference>
<dbReference type="Proteomes" id="UP000198462">
    <property type="component" value="Unassembled WGS sequence"/>
</dbReference>
<protein>
    <submittedName>
        <fullName evidence="10">C-5 sterol desaturase</fullName>
    </submittedName>
</protein>
<feature type="transmembrane region" description="Helical" evidence="8">
    <location>
        <begin position="136"/>
        <end position="166"/>
    </location>
</feature>
<proteinExistence type="predicted"/>
<reference evidence="11" key="1">
    <citation type="submission" date="2017-05" db="EMBL/GenBank/DDBJ databases">
        <authorList>
            <person name="Lin X."/>
        </authorList>
    </citation>
    <scope>NUCLEOTIDE SEQUENCE [LARGE SCALE GENOMIC DNA]</scope>
    <source>
        <strain evidence="11">JLT2012</strain>
    </source>
</reference>
<gene>
    <name evidence="10" type="ORF">B5C34_02040</name>
</gene>
<keyword evidence="11" id="KW-1185">Reference proteome</keyword>
<evidence type="ECO:0000313" key="10">
    <source>
        <dbReference type="EMBL" id="OWV32354.1"/>
    </source>
</evidence>
<feature type="domain" description="Fatty acid hydroxylase" evidence="9">
    <location>
        <begin position="83"/>
        <end position="217"/>
    </location>
</feature>
<keyword evidence="3 8" id="KW-1133">Transmembrane helix</keyword>
<dbReference type="GO" id="GO:0006643">
    <property type="term" value="P:membrane lipid metabolic process"/>
    <property type="evidence" value="ECO:0007669"/>
    <property type="project" value="TreeGrafter"/>
</dbReference>